<dbReference type="Proteomes" id="UP001632038">
    <property type="component" value="Unassembled WGS sequence"/>
</dbReference>
<proteinExistence type="predicted"/>
<protein>
    <submittedName>
        <fullName evidence="2">Uncharacterized protein</fullName>
    </submittedName>
</protein>
<evidence type="ECO:0000313" key="3">
    <source>
        <dbReference type="Proteomes" id="UP001632038"/>
    </source>
</evidence>
<evidence type="ECO:0000256" key="1">
    <source>
        <dbReference type="SAM" id="Phobius"/>
    </source>
</evidence>
<keyword evidence="1" id="KW-0812">Transmembrane</keyword>
<dbReference type="EMBL" id="JAVIJP010000006">
    <property type="protein sequence ID" value="KAL3651782.1"/>
    <property type="molecule type" value="Genomic_DNA"/>
</dbReference>
<keyword evidence="1" id="KW-0472">Membrane</keyword>
<sequence length="56" mass="6624">MMESIWTDIGVPSVSHFIIAIYFAFAFVAARFILDRFIYRRSNLVVKKRYHPAETK</sequence>
<keyword evidence="1" id="KW-1133">Transmembrane helix</keyword>
<comment type="caution">
    <text evidence="2">The sequence shown here is derived from an EMBL/GenBank/DDBJ whole genome shotgun (WGS) entry which is preliminary data.</text>
</comment>
<dbReference type="AlphaFoldDB" id="A0ABD3EBX9"/>
<keyword evidence="3" id="KW-1185">Reference proteome</keyword>
<evidence type="ECO:0000313" key="2">
    <source>
        <dbReference type="EMBL" id="KAL3651782.1"/>
    </source>
</evidence>
<feature type="transmembrane region" description="Helical" evidence="1">
    <location>
        <begin position="14"/>
        <end position="34"/>
    </location>
</feature>
<reference evidence="3" key="1">
    <citation type="journal article" date="2024" name="IScience">
        <title>Strigolactones Initiate the Formation of Haustorium-like Structures in Castilleja.</title>
        <authorList>
            <person name="Buerger M."/>
            <person name="Peterson D."/>
            <person name="Chory J."/>
        </authorList>
    </citation>
    <scope>NUCLEOTIDE SEQUENCE [LARGE SCALE GENOMIC DNA]</scope>
</reference>
<gene>
    <name evidence="2" type="ORF">CASFOL_004784</name>
</gene>
<organism evidence="2 3">
    <name type="scientific">Castilleja foliolosa</name>
    <dbReference type="NCBI Taxonomy" id="1961234"/>
    <lineage>
        <taxon>Eukaryota</taxon>
        <taxon>Viridiplantae</taxon>
        <taxon>Streptophyta</taxon>
        <taxon>Embryophyta</taxon>
        <taxon>Tracheophyta</taxon>
        <taxon>Spermatophyta</taxon>
        <taxon>Magnoliopsida</taxon>
        <taxon>eudicotyledons</taxon>
        <taxon>Gunneridae</taxon>
        <taxon>Pentapetalae</taxon>
        <taxon>asterids</taxon>
        <taxon>lamiids</taxon>
        <taxon>Lamiales</taxon>
        <taxon>Orobanchaceae</taxon>
        <taxon>Pedicularideae</taxon>
        <taxon>Castillejinae</taxon>
        <taxon>Castilleja</taxon>
    </lineage>
</organism>
<accession>A0ABD3EBX9</accession>
<name>A0ABD3EBX9_9LAMI</name>